<protein>
    <submittedName>
        <fullName evidence="3">Uncharacterized protein</fullName>
    </submittedName>
</protein>
<keyword evidence="1" id="KW-0175">Coiled coil</keyword>
<dbReference type="Proteomes" id="UP000077266">
    <property type="component" value="Unassembled WGS sequence"/>
</dbReference>
<reference evidence="3 4" key="1">
    <citation type="journal article" date="2016" name="Mol. Biol. Evol.">
        <title>Comparative Genomics of Early-Diverging Mushroom-Forming Fungi Provides Insights into the Origins of Lignocellulose Decay Capabilities.</title>
        <authorList>
            <person name="Nagy L.G."/>
            <person name="Riley R."/>
            <person name="Tritt A."/>
            <person name="Adam C."/>
            <person name="Daum C."/>
            <person name="Floudas D."/>
            <person name="Sun H."/>
            <person name="Yadav J.S."/>
            <person name="Pangilinan J."/>
            <person name="Larsson K.H."/>
            <person name="Matsuura K."/>
            <person name="Barry K."/>
            <person name="Labutti K."/>
            <person name="Kuo R."/>
            <person name="Ohm R.A."/>
            <person name="Bhattacharya S.S."/>
            <person name="Shirouzu T."/>
            <person name="Yoshinaga Y."/>
            <person name="Martin F.M."/>
            <person name="Grigoriev I.V."/>
            <person name="Hibbett D.S."/>
        </authorList>
    </citation>
    <scope>NUCLEOTIDE SEQUENCE [LARGE SCALE GENOMIC DNA]</scope>
    <source>
        <strain evidence="3 4">HHB12029</strain>
    </source>
</reference>
<keyword evidence="4" id="KW-1185">Reference proteome</keyword>
<gene>
    <name evidence="3" type="ORF">EXIGLDRAFT_762791</name>
</gene>
<proteinExistence type="predicted"/>
<feature type="region of interest" description="Disordered" evidence="2">
    <location>
        <begin position="38"/>
        <end position="66"/>
    </location>
</feature>
<evidence type="ECO:0000256" key="2">
    <source>
        <dbReference type="SAM" id="MobiDB-lite"/>
    </source>
</evidence>
<dbReference type="EMBL" id="KV425911">
    <property type="protein sequence ID" value="KZV99262.1"/>
    <property type="molecule type" value="Genomic_DNA"/>
</dbReference>
<organism evidence="3 4">
    <name type="scientific">Exidia glandulosa HHB12029</name>
    <dbReference type="NCBI Taxonomy" id="1314781"/>
    <lineage>
        <taxon>Eukaryota</taxon>
        <taxon>Fungi</taxon>
        <taxon>Dikarya</taxon>
        <taxon>Basidiomycota</taxon>
        <taxon>Agaricomycotina</taxon>
        <taxon>Agaricomycetes</taxon>
        <taxon>Auriculariales</taxon>
        <taxon>Exidiaceae</taxon>
        <taxon>Exidia</taxon>
    </lineage>
</organism>
<feature type="compositionally biased region" description="Low complexity" evidence="2">
    <location>
        <begin position="39"/>
        <end position="49"/>
    </location>
</feature>
<accession>A0A165MH89</accession>
<evidence type="ECO:0000313" key="4">
    <source>
        <dbReference type="Proteomes" id="UP000077266"/>
    </source>
</evidence>
<evidence type="ECO:0000256" key="1">
    <source>
        <dbReference type="SAM" id="Coils"/>
    </source>
</evidence>
<evidence type="ECO:0000313" key="3">
    <source>
        <dbReference type="EMBL" id="KZV99262.1"/>
    </source>
</evidence>
<feature type="coiled-coil region" evidence="1">
    <location>
        <begin position="159"/>
        <end position="211"/>
    </location>
</feature>
<feature type="compositionally biased region" description="Polar residues" evidence="2">
    <location>
        <begin position="50"/>
        <end position="62"/>
    </location>
</feature>
<dbReference type="AlphaFoldDB" id="A0A165MH89"/>
<dbReference type="InParanoid" id="A0A165MH89"/>
<sequence>MVLTACPALLFAGNSALDHGLFALLRQVEGPPRITVFRSPSPSAQPSPQCISNWTPTPSQDNAGGEEEDVENILRRSPATALSETIIIGRGPPRSFDSYDKEVRRLYPSFLPSRPPLFRLSSRPSHPRPPTPHIHVLDMDEIVQRTAMGNHILALQNRISEYQRQQADGDAKIRDLEQKHKDAEGVLSRELAKRDEELKRLTLEIEKLRDTAKNKMG</sequence>
<name>A0A165MH89_EXIGL</name>